<dbReference type="PANTHER" id="PTHR30237:SF5">
    <property type="entry name" value="CARBOXYPEPTIDASE VC_A0337-RELATED"/>
    <property type="match status" value="1"/>
</dbReference>
<dbReference type="InterPro" id="IPR003507">
    <property type="entry name" value="S66_fam"/>
</dbReference>
<dbReference type="InterPro" id="IPR027461">
    <property type="entry name" value="Carboxypeptidase_A_C_sf"/>
</dbReference>
<dbReference type="Proteomes" id="UP000696184">
    <property type="component" value="Unassembled WGS sequence"/>
</dbReference>
<protein>
    <recommendedName>
        <fullName evidence="1">LD-carboxypeptidase C-terminal domain-containing protein</fullName>
    </recommendedName>
</protein>
<dbReference type="Pfam" id="PF17676">
    <property type="entry name" value="Peptidase_S66C"/>
    <property type="match status" value="1"/>
</dbReference>
<reference evidence="2 3" key="1">
    <citation type="submission" date="2020-08" db="EMBL/GenBank/DDBJ databases">
        <title>Description of Xenorhabdus lircayensis sp. nov., the symbiotic bacterium associated with the entomopathogenic nematode Steirnernema unicornum.</title>
        <authorList>
            <person name="Castaneda-Alvarez C."/>
            <person name="Prodan S."/>
            <person name="Zamorano A."/>
            <person name="San-Blas E."/>
            <person name="Aballay E."/>
        </authorList>
    </citation>
    <scope>NUCLEOTIDE SEQUENCE [LARGE SCALE GENOMIC DNA]</scope>
    <source>
        <strain evidence="2 3">VLS</strain>
    </source>
</reference>
<dbReference type="SUPFAM" id="SSF141986">
    <property type="entry name" value="LD-carboxypeptidase A C-terminal domain-like"/>
    <property type="match status" value="1"/>
</dbReference>
<proteinExistence type="predicted"/>
<sequence>MPEIKQGDILLTEDCFEGINEVERAFAHLLLCGIFDRVSEVILGKHEQFDDQGTGRNSLDVLKEVLNGKEIPILADFDCCHTHPMFTMPLGVDLVIDFDSESVFLPESWCSN</sequence>
<dbReference type="PANTHER" id="PTHR30237">
    <property type="entry name" value="MURAMOYLTETRAPEPTIDE CARBOXYPEPTIDASE"/>
    <property type="match status" value="1"/>
</dbReference>
<evidence type="ECO:0000313" key="2">
    <source>
        <dbReference type="EMBL" id="MBI6549872.1"/>
    </source>
</evidence>
<feature type="domain" description="LD-carboxypeptidase C-terminal" evidence="1">
    <location>
        <begin position="6"/>
        <end position="94"/>
    </location>
</feature>
<gene>
    <name evidence="2" type="ORF">H8A87_14420</name>
</gene>
<name>A0ABS0U7K3_9GAMM</name>
<evidence type="ECO:0000259" key="1">
    <source>
        <dbReference type="Pfam" id="PF17676"/>
    </source>
</evidence>
<dbReference type="InterPro" id="IPR040921">
    <property type="entry name" value="Peptidase_S66C"/>
</dbReference>
<comment type="caution">
    <text evidence="2">The sequence shown here is derived from an EMBL/GenBank/DDBJ whole genome shotgun (WGS) entry which is preliminary data.</text>
</comment>
<keyword evidence="3" id="KW-1185">Reference proteome</keyword>
<organism evidence="2 3">
    <name type="scientific">Xenorhabdus lircayensis</name>
    <dbReference type="NCBI Taxonomy" id="2763499"/>
    <lineage>
        <taxon>Bacteria</taxon>
        <taxon>Pseudomonadati</taxon>
        <taxon>Pseudomonadota</taxon>
        <taxon>Gammaproteobacteria</taxon>
        <taxon>Enterobacterales</taxon>
        <taxon>Morganellaceae</taxon>
        <taxon>Xenorhabdus</taxon>
    </lineage>
</organism>
<evidence type="ECO:0000313" key="3">
    <source>
        <dbReference type="Proteomes" id="UP000696184"/>
    </source>
</evidence>
<accession>A0ABS0U7K3</accession>
<dbReference type="Gene3D" id="3.50.30.60">
    <property type="entry name" value="LD-carboxypeptidase A C-terminal domain-like"/>
    <property type="match status" value="1"/>
</dbReference>
<dbReference type="EMBL" id="JACOII010000049">
    <property type="protein sequence ID" value="MBI6549872.1"/>
    <property type="molecule type" value="Genomic_DNA"/>
</dbReference>